<dbReference type="GO" id="GO:0033743">
    <property type="term" value="F:peptide-methionine (R)-S-oxide reductase activity"/>
    <property type="evidence" value="ECO:0007669"/>
    <property type="project" value="UniProtKB-EC"/>
</dbReference>
<dbReference type="AlphaFoldDB" id="A0A6N7LBG7"/>
<evidence type="ECO:0000256" key="2">
    <source>
        <dbReference type="ARBA" id="ARBA00007174"/>
    </source>
</evidence>
<keyword evidence="5" id="KW-0862">Zinc</keyword>
<evidence type="ECO:0000313" key="11">
    <source>
        <dbReference type="Proteomes" id="UP000439983"/>
    </source>
</evidence>
<keyword evidence="8" id="KW-0732">Signal</keyword>
<dbReference type="InterPro" id="IPR006311">
    <property type="entry name" value="TAT_signal"/>
</dbReference>
<dbReference type="PANTHER" id="PTHR10173:SF57">
    <property type="entry name" value="PEPTIDE-METHIONINE (R)-S-OXIDE REDUCTASE"/>
    <property type="match status" value="1"/>
</dbReference>
<evidence type="ECO:0000256" key="8">
    <source>
        <dbReference type="SAM" id="SignalP"/>
    </source>
</evidence>
<protein>
    <recommendedName>
        <fullName evidence="3">peptide-methionine (R)-S-oxide reductase</fullName>
        <ecNumber evidence="3">1.8.4.12</ecNumber>
    </recommendedName>
</protein>
<dbReference type="GO" id="GO:0046872">
    <property type="term" value="F:metal ion binding"/>
    <property type="evidence" value="ECO:0007669"/>
    <property type="project" value="UniProtKB-KW"/>
</dbReference>
<feature type="signal peptide" evidence="8">
    <location>
        <begin position="1"/>
        <end position="29"/>
    </location>
</feature>
<accession>A0A6N7LBG7</accession>
<evidence type="ECO:0000256" key="3">
    <source>
        <dbReference type="ARBA" id="ARBA00012499"/>
    </source>
</evidence>
<dbReference type="InterPro" id="IPR002579">
    <property type="entry name" value="Met_Sox_Rdtase_MsrB_dom"/>
</dbReference>
<dbReference type="Pfam" id="PF01641">
    <property type="entry name" value="SelR"/>
    <property type="match status" value="1"/>
</dbReference>
<evidence type="ECO:0000256" key="5">
    <source>
        <dbReference type="ARBA" id="ARBA00022833"/>
    </source>
</evidence>
<dbReference type="FunFam" id="2.170.150.20:FF:000001">
    <property type="entry name" value="Peptide methionine sulfoxide reductase MsrB"/>
    <property type="match status" value="1"/>
</dbReference>
<dbReference type="OrthoDB" id="9785497at2"/>
<dbReference type="GO" id="GO:0005737">
    <property type="term" value="C:cytoplasm"/>
    <property type="evidence" value="ECO:0007669"/>
    <property type="project" value="TreeGrafter"/>
</dbReference>
<dbReference type="PROSITE" id="PS51318">
    <property type="entry name" value="TAT"/>
    <property type="match status" value="1"/>
</dbReference>
<gene>
    <name evidence="10" type="primary">msrB</name>
    <name evidence="10" type="ORF">GHK62_10570</name>
</gene>
<dbReference type="EC" id="1.8.4.12" evidence="3"/>
<evidence type="ECO:0000256" key="1">
    <source>
        <dbReference type="ARBA" id="ARBA00001947"/>
    </source>
</evidence>
<comment type="similarity">
    <text evidence="2">Belongs to the MsrB Met sulfoxide reductase family.</text>
</comment>
<reference evidence="10 11" key="1">
    <citation type="journal article" date="2013" name="Genome Biol.">
        <title>Comparative genomics of the core and accessory genomes of 48 Sinorhizobium strains comprising five genospecies.</title>
        <authorList>
            <person name="Sugawara M."/>
            <person name="Epstein B."/>
            <person name="Badgley B.D."/>
            <person name="Unno T."/>
            <person name="Xu L."/>
            <person name="Reese J."/>
            <person name="Gyaneshwar P."/>
            <person name="Denny R."/>
            <person name="Mudge J."/>
            <person name="Bharti A.K."/>
            <person name="Farmer A.D."/>
            <person name="May G.D."/>
            <person name="Woodward J.E."/>
            <person name="Medigue C."/>
            <person name="Vallenet D."/>
            <person name="Lajus A."/>
            <person name="Rouy Z."/>
            <person name="Martinez-Vaz B."/>
            <person name="Tiffin P."/>
            <person name="Young N.D."/>
            <person name="Sadowsky M.J."/>
        </authorList>
    </citation>
    <scope>NUCLEOTIDE SEQUENCE [LARGE SCALE GENOMIC DNA]</scope>
    <source>
        <strain evidence="10 11">USDA4894</strain>
    </source>
</reference>
<feature type="chain" id="PRO_5027115773" description="peptide-methionine (R)-S-oxide reductase" evidence="8">
    <location>
        <begin position="30"/>
        <end position="164"/>
    </location>
</feature>
<evidence type="ECO:0000256" key="7">
    <source>
        <dbReference type="ARBA" id="ARBA00048488"/>
    </source>
</evidence>
<keyword evidence="4" id="KW-0479">Metal-binding</keyword>
<dbReference type="Gene3D" id="2.170.150.20">
    <property type="entry name" value="Peptide methionine sulfoxide reductase"/>
    <property type="match status" value="1"/>
</dbReference>
<dbReference type="NCBIfam" id="TIGR00357">
    <property type="entry name" value="peptide-methionine (R)-S-oxide reductase MsrB"/>
    <property type="match status" value="1"/>
</dbReference>
<dbReference type="PANTHER" id="PTHR10173">
    <property type="entry name" value="METHIONINE SULFOXIDE REDUCTASE"/>
    <property type="match status" value="1"/>
</dbReference>
<evidence type="ECO:0000313" key="10">
    <source>
        <dbReference type="EMBL" id="MQX15191.1"/>
    </source>
</evidence>
<dbReference type="GO" id="GO:0030091">
    <property type="term" value="P:protein repair"/>
    <property type="evidence" value="ECO:0007669"/>
    <property type="project" value="InterPro"/>
</dbReference>
<evidence type="ECO:0000256" key="6">
    <source>
        <dbReference type="ARBA" id="ARBA00023002"/>
    </source>
</evidence>
<comment type="cofactor">
    <cofactor evidence="1">
        <name>Zn(2+)</name>
        <dbReference type="ChEBI" id="CHEBI:29105"/>
    </cofactor>
</comment>
<feature type="domain" description="MsrB" evidence="9">
    <location>
        <begin position="41"/>
        <end position="162"/>
    </location>
</feature>
<comment type="caution">
    <text evidence="10">The sequence shown here is derived from an EMBL/GenBank/DDBJ whole genome shotgun (WGS) entry which is preliminary data.</text>
</comment>
<evidence type="ECO:0000256" key="4">
    <source>
        <dbReference type="ARBA" id="ARBA00022723"/>
    </source>
</evidence>
<proteinExistence type="inferred from homology"/>
<name>A0A6N7LBG7_SINTE</name>
<dbReference type="Proteomes" id="UP000439983">
    <property type="component" value="Unassembled WGS sequence"/>
</dbReference>
<dbReference type="InterPro" id="IPR028427">
    <property type="entry name" value="Met_Sox_Rdtase_MsrB"/>
</dbReference>
<dbReference type="PROSITE" id="PS51790">
    <property type="entry name" value="MSRB"/>
    <property type="match status" value="1"/>
</dbReference>
<comment type="catalytic activity">
    <reaction evidence="7">
        <text>L-methionyl-[protein] + [thioredoxin]-disulfide + H2O = L-methionyl-(R)-S-oxide-[protein] + [thioredoxin]-dithiol</text>
        <dbReference type="Rhea" id="RHEA:24164"/>
        <dbReference type="Rhea" id="RHEA-COMP:10698"/>
        <dbReference type="Rhea" id="RHEA-COMP:10700"/>
        <dbReference type="Rhea" id="RHEA-COMP:12313"/>
        <dbReference type="Rhea" id="RHEA-COMP:12314"/>
        <dbReference type="ChEBI" id="CHEBI:15377"/>
        <dbReference type="ChEBI" id="CHEBI:16044"/>
        <dbReference type="ChEBI" id="CHEBI:29950"/>
        <dbReference type="ChEBI" id="CHEBI:45764"/>
        <dbReference type="ChEBI" id="CHEBI:50058"/>
        <dbReference type="EC" id="1.8.4.12"/>
    </reaction>
</comment>
<organism evidence="10 11">
    <name type="scientific">Sinorhizobium terangae</name>
    <dbReference type="NCBI Taxonomy" id="110322"/>
    <lineage>
        <taxon>Bacteria</taxon>
        <taxon>Pseudomonadati</taxon>
        <taxon>Pseudomonadota</taxon>
        <taxon>Alphaproteobacteria</taxon>
        <taxon>Hyphomicrobiales</taxon>
        <taxon>Rhizobiaceae</taxon>
        <taxon>Sinorhizobium/Ensifer group</taxon>
        <taxon>Sinorhizobium</taxon>
    </lineage>
</organism>
<sequence length="164" mass="18105">MTNRRKFLMAGAALAAWMVARSFGPAVRAADGETFEVVKTDEEWRAILTADQYGILRQEDTERPFTSALNHEKRKGIFHCAGCGLALYSSEAKYDSGTGWPSFWQSLPDAVRTREDNSLFMTRVECHCRRCGGHLGHVFDDGPPPTGKRHCINGLALTFAPAAA</sequence>
<dbReference type="EMBL" id="WITC01000036">
    <property type="protein sequence ID" value="MQX15191.1"/>
    <property type="molecule type" value="Genomic_DNA"/>
</dbReference>
<dbReference type="SUPFAM" id="SSF51316">
    <property type="entry name" value="Mss4-like"/>
    <property type="match status" value="1"/>
</dbReference>
<keyword evidence="6 10" id="KW-0560">Oxidoreductase</keyword>
<dbReference type="RefSeq" id="WP_153438759.1">
    <property type="nucleotide sequence ID" value="NZ_JACIGA010000001.1"/>
</dbReference>
<evidence type="ECO:0000259" key="9">
    <source>
        <dbReference type="PROSITE" id="PS51790"/>
    </source>
</evidence>
<dbReference type="InterPro" id="IPR011057">
    <property type="entry name" value="Mss4-like_sf"/>
</dbReference>
<dbReference type="GO" id="GO:0006979">
    <property type="term" value="P:response to oxidative stress"/>
    <property type="evidence" value="ECO:0007669"/>
    <property type="project" value="InterPro"/>
</dbReference>
<keyword evidence="11" id="KW-1185">Reference proteome</keyword>